<evidence type="ECO:0000256" key="7">
    <source>
        <dbReference type="ARBA" id="ARBA00023004"/>
    </source>
</evidence>
<evidence type="ECO:0000256" key="10">
    <source>
        <dbReference type="ARBA" id="ARBA00049406"/>
    </source>
</evidence>
<dbReference type="PATRIC" id="fig|1398.26.peg.1446"/>
<dbReference type="AlphaFoldDB" id="A0A150JSN6"/>
<comment type="similarity">
    <text evidence="3 11">Belongs to the iron-sulfur dependent L-serine dehydratase family.</text>
</comment>
<evidence type="ECO:0000256" key="1">
    <source>
        <dbReference type="ARBA" id="ARBA00001966"/>
    </source>
</evidence>
<dbReference type="InterPro" id="IPR051318">
    <property type="entry name" value="Fe-S_L-Ser"/>
</dbReference>
<keyword evidence="6 11" id="KW-0479">Metal-binding</keyword>
<evidence type="ECO:0000256" key="8">
    <source>
        <dbReference type="ARBA" id="ARBA00023014"/>
    </source>
</evidence>
<name>A0A150JSN6_HEYCO</name>
<keyword evidence="8 11" id="KW-0411">Iron-sulfur</keyword>
<comment type="cofactor">
    <cofactor evidence="1 11">
        <name>[4Fe-4S] cluster</name>
        <dbReference type="ChEBI" id="CHEBI:49883"/>
    </cofactor>
</comment>
<dbReference type="Pfam" id="PF03313">
    <property type="entry name" value="SDH_alpha"/>
    <property type="match status" value="1"/>
</dbReference>
<dbReference type="EMBL" id="LQYG01000107">
    <property type="protein sequence ID" value="KYC59784.1"/>
    <property type="molecule type" value="Genomic_DNA"/>
</dbReference>
<dbReference type="OMA" id="NGFYAVH"/>
<evidence type="ECO:0000256" key="11">
    <source>
        <dbReference type="RuleBase" id="RU366059"/>
    </source>
</evidence>
<dbReference type="PANTHER" id="PTHR30182:SF1">
    <property type="entry name" value="L-SERINE DEHYDRATASE 1"/>
    <property type="match status" value="1"/>
</dbReference>
<organism evidence="12 13">
    <name type="scientific">Heyndrickxia coagulans</name>
    <name type="common">Weizmannia coagulans</name>
    <dbReference type="NCBI Taxonomy" id="1398"/>
    <lineage>
        <taxon>Bacteria</taxon>
        <taxon>Bacillati</taxon>
        <taxon>Bacillota</taxon>
        <taxon>Bacilli</taxon>
        <taxon>Bacillales</taxon>
        <taxon>Bacillaceae</taxon>
        <taxon>Heyndrickxia</taxon>
    </lineage>
</organism>
<dbReference type="Proteomes" id="UP000075288">
    <property type="component" value="Unassembled WGS sequence"/>
</dbReference>
<comment type="pathway">
    <text evidence="2">Carbohydrate biosynthesis; gluconeogenesis.</text>
</comment>
<keyword evidence="4 11" id="KW-0312">Gluconeogenesis</keyword>
<dbReference type="GO" id="GO:0006094">
    <property type="term" value="P:gluconeogenesis"/>
    <property type="evidence" value="ECO:0007669"/>
    <property type="project" value="UniProtKB-KW"/>
</dbReference>
<dbReference type="InterPro" id="IPR004642">
    <property type="entry name" value="Ser_deHydtase_asu"/>
</dbReference>
<dbReference type="GO" id="GO:0003941">
    <property type="term" value="F:L-serine ammonia-lyase activity"/>
    <property type="evidence" value="ECO:0007669"/>
    <property type="project" value="UniProtKB-UniRule"/>
</dbReference>
<gene>
    <name evidence="12" type="ORF">B4098_0158</name>
</gene>
<accession>A0A150JSN6</accession>
<keyword evidence="9 11" id="KW-0456">Lyase</keyword>
<keyword evidence="5 11" id="KW-0004">4Fe-4S</keyword>
<reference evidence="12 13" key="1">
    <citation type="submission" date="2016-01" db="EMBL/GenBank/DDBJ databases">
        <title>Genome Sequences of Twelve Sporeforming Bacillus Species Isolated from Foods.</title>
        <authorList>
            <person name="Berendsen E.M."/>
            <person name="Wells-Bennik M.H."/>
            <person name="Krawcyk A.O."/>
            <person name="De Jong A."/>
            <person name="Holsappel S."/>
            <person name="Eijlander R.T."/>
            <person name="Kuipers O.P."/>
        </authorList>
    </citation>
    <scope>NUCLEOTIDE SEQUENCE [LARGE SCALE GENOMIC DNA]</scope>
    <source>
        <strain evidence="12 13">B4098</strain>
    </source>
</reference>
<dbReference type="NCBIfam" id="TIGR00718">
    <property type="entry name" value="sda_alpha"/>
    <property type="match status" value="1"/>
</dbReference>
<comment type="caution">
    <text evidence="12">The sequence shown here is derived from an EMBL/GenBank/DDBJ whole genome shotgun (WGS) entry which is preliminary data.</text>
</comment>
<dbReference type="GO" id="GO:0046872">
    <property type="term" value="F:metal ion binding"/>
    <property type="evidence" value="ECO:0007669"/>
    <property type="project" value="UniProtKB-KW"/>
</dbReference>
<sequence>MFRNVAELVELAEQQNKKISEIMIEQEMEVTGKSREAIIKKMDENLAVMEKAVEKGIAGVRSHSGLTGGDAVLLQKYIEKGNFLSGATILDAVSKAVATNEVNAAMGTICATPTAGSAGVVPGTLFAVKNKLHPTREEMVRFLFTSGAFGFVVANNAFISGAAGGCQAEVGSAAGMAAAAIVEMAGGTPEQCAHAMAITLKNMIGLVCDPVAGLVEVPCVKRNAMGAANAMVAADMALAGIKSRIPCDEVIDAMYRVGQQMPTALKETARGGLADTPTARKLEAKIFGMPLDLHE</sequence>
<evidence type="ECO:0000256" key="4">
    <source>
        <dbReference type="ARBA" id="ARBA00022432"/>
    </source>
</evidence>
<evidence type="ECO:0000256" key="5">
    <source>
        <dbReference type="ARBA" id="ARBA00022485"/>
    </source>
</evidence>
<evidence type="ECO:0000313" key="12">
    <source>
        <dbReference type="EMBL" id="KYC59784.1"/>
    </source>
</evidence>
<dbReference type="GO" id="GO:0051539">
    <property type="term" value="F:4 iron, 4 sulfur cluster binding"/>
    <property type="evidence" value="ECO:0007669"/>
    <property type="project" value="UniProtKB-UniRule"/>
</dbReference>
<comment type="catalytic activity">
    <reaction evidence="10 11">
        <text>L-serine = pyruvate + NH4(+)</text>
        <dbReference type="Rhea" id="RHEA:19169"/>
        <dbReference type="ChEBI" id="CHEBI:15361"/>
        <dbReference type="ChEBI" id="CHEBI:28938"/>
        <dbReference type="ChEBI" id="CHEBI:33384"/>
        <dbReference type="EC" id="4.3.1.17"/>
    </reaction>
</comment>
<dbReference type="EC" id="4.3.1.17" evidence="11"/>
<evidence type="ECO:0000256" key="3">
    <source>
        <dbReference type="ARBA" id="ARBA00008636"/>
    </source>
</evidence>
<dbReference type="RefSeq" id="WP_013859049.1">
    <property type="nucleotide sequence ID" value="NZ_CABJCT010000005.1"/>
</dbReference>
<dbReference type="PANTHER" id="PTHR30182">
    <property type="entry name" value="L-SERINE DEHYDRATASE"/>
    <property type="match status" value="1"/>
</dbReference>
<proteinExistence type="inferred from homology"/>
<dbReference type="InterPro" id="IPR005130">
    <property type="entry name" value="Ser_deHydtase-like_asu"/>
</dbReference>
<keyword evidence="7 11" id="KW-0408">Iron</keyword>
<evidence type="ECO:0000313" key="13">
    <source>
        <dbReference type="Proteomes" id="UP000075288"/>
    </source>
</evidence>
<evidence type="ECO:0000256" key="9">
    <source>
        <dbReference type="ARBA" id="ARBA00023239"/>
    </source>
</evidence>
<evidence type="ECO:0000256" key="2">
    <source>
        <dbReference type="ARBA" id="ARBA00004742"/>
    </source>
</evidence>
<evidence type="ECO:0000256" key="6">
    <source>
        <dbReference type="ARBA" id="ARBA00022723"/>
    </source>
</evidence>
<protein>
    <recommendedName>
        <fullName evidence="11">L-serine dehydratase</fullName>
        <ecNumber evidence="11">4.3.1.17</ecNumber>
    </recommendedName>
</protein>